<keyword evidence="2" id="KW-1133">Transmembrane helix</keyword>
<dbReference type="EMBL" id="UYJE01009868">
    <property type="protein sequence ID" value="VDI77654.1"/>
    <property type="molecule type" value="Genomic_DNA"/>
</dbReference>
<keyword evidence="2" id="KW-0472">Membrane</keyword>
<keyword evidence="1" id="KW-0378">Hydrolase</keyword>
<evidence type="ECO:0000256" key="1">
    <source>
        <dbReference type="ARBA" id="ARBA00022801"/>
    </source>
</evidence>
<dbReference type="InterPro" id="IPR029033">
    <property type="entry name" value="His_PPase_superfam"/>
</dbReference>
<keyword evidence="4" id="KW-1185">Reference proteome</keyword>
<name>A0A8B6HE23_MYTGA</name>
<feature type="transmembrane region" description="Helical" evidence="2">
    <location>
        <begin position="49"/>
        <end position="72"/>
    </location>
</feature>
<dbReference type="PANTHER" id="PTHR11567:SF110">
    <property type="entry name" value="2-PHOSPHOXYLOSE PHOSPHATASE 1"/>
    <property type="match status" value="1"/>
</dbReference>
<dbReference type="AlphaFoldDB" id="A0A8B6HE23"/>
<keyword evidence="2" id="KW-0812">Transmembrane</keyword>
<dbReference type="OrthoDB" id="10262962at2759"/>
<dbReference type="GO" id="GO:0016791">
    <property type="term" value="F:phosphatase activity"/>
    <property type="evidence" value="ECO:0007669"/>
    <property type="project" value="TreeGrafter"/>
</dbReference>
<evidence type="ECO:0000256" key="2">
    <source>
        <dbReference type="SAM" id="Phobius"/>
    </source>
</evidence>
<dbReference type="PANTHER" id="PTHR11567">
    <property type="entry name" value="ACID PHOSPHATASE-RELATED"/>
    <property type="match status" value="1"/>
</dbReference>
<dbReference type="InterPro" id="IPR050645">
    <property type="entry name" value="Histidine_acid_phosphatase"/>
</dbReference>
<gene>
    <name evidence="3" type="ORF">MGAL_10B026923</name>
</gene>
<proteinExistence type="predicted"/>
<protein>
    <submittedName>
        <fullName evidence="3">Uncharacterized protein</fullName>
    </submittedName>
</protein>
<accession>A0A8B6HE23</accession>
<reference evidence="3" key="1">
    <citation type="submission" date="2018-11" db="EMBL/GenBank/DDBJ databases">
        <authorList>
            <person name="Alioto T."/>
            <person name="Alioto T."/>
        </authorList>
    </citation>
    <scope>NUCLEOTIDE SEQUENCE</scope>
</reference>
<evidence type="ECO:0000313" key="4">
    <source>
        <dbReference type="Proteomes" id="UP000596742"/>
    </source>
</evidence>
<sequence length="511" mass="58972">MKMRLIGRLQNSMPMELKIQVERNHQAKELVLYAEDCQYPLLRKSKGNYILLALFFGASAILFCFFIIIWIGHLEELQVFHSSGQRTIRSLENKEEEGQLTKVNRSFLDDLQYNLCHSPDEPILGLEGFVPTGFKLQQTHILIIPGEITPNISGKITLNATRSTSLYCEQADCRFGAFNRLNPKLKVFQEKIKSDKRFQKEFESNVANDLACHNELSPLGIQRMVSLGEFVKDVYLKDLKLESSLIQPKHIKLSRNEESITAKSSLAFLFGLLSEGHLRKFNTSVVSRNLCSEKHGMSHVDCNCPGLYRTEQNFRQQLFHGLKKGDNSNIPMTVLHQILSNSCLYPNFSCFVQNGLEGFAIVKELIKNENAFYEKLSNDIGFVDFVNVYLYPFMNNLIQTFRHADYVFEKLFLRFVDESFMFYMLNVLKLPKITWPRPGSRIVFELYKKSGQVFQPYYVRILFNGANVSKFVPLCDIHSESGLCRLKNFAELLHFKTSTKKNLHSAYQSYC</sequence>
<dbReference type="Gene3D" id="3.40.50.1240">
    <property type="entry name" value="Phosphoglycerate mutase-like"/>
    <property type="match status" value="1"/>
</dbReference>
<comment type="caution">
    <text evidence="3">The sequence shown here is derived from an EMBL/GenBank/DDBJ whole genome shotgun (WGS) entry which is preliminary data.</text>
</comment>
<dbReference type="SUPFAM" id="SSF53254">
    <property type="entry name" value="Phosphoglycerate mutase-like"/>
    <property type="match status" value="1"/>
</dbReference>
<dbReference type="Proteomes" id="UP000596742">
    <property type="component" value="Unassembled WGS sequence"/>
</dbReference>
<organism evidence="3 4">
    <name type="scientific">Mytilus galloprovincialis</name>
    <name type="common">Mediterranean mussel</name>
    <dbReference type="NCBI Taxonomy" id="29158"/>
    <lineage>
        <taxon>Eukaryota</taxon>
        <taxon>Metazoa</taxon>
        <taxon>Spiralia</taxon>
        <taxon>Lophotrochozoa</taxon>
        <taxon>Mollusca</taxon>
        <taxon>Bivalvia</taxon>
        <taxon>Autobranchia</taxon>
        <taxon>Pteriomorphia</taxon>
        <taxon>Mytilida</taxon>
        <taxon>Mytiloidea</taxon>
        <taxon>Mytilidae</taxon>
        <taxon>Mytilinae</taxon>
        <taxon>Mytilus</taxon>
    </lineage>
</organism>
<evidence type="ECO:0000313" key="3">
    <source>
        <dbReference type="EMBL" id="VDI77654.1"/>
    </source>
</evidence>